<organism evidence="4 5">
    <name type="scientific">Apiospora marii</name>
    <dbReference type="NCBI Taxonomy" id="335849"/>
    <lineage>
        <taxon>Eukaryota</taxon>
        <taxon>Fungi</taxon>
        <taxon>Dikarya</taxon>
        <taxon>Ascomycota</taxon>
        <taxon>Pezizomycotina</taxon>
        <taxon>Sordariomycetes</taxon>
        <taxon>Xylariomycetidae</taxon>
        <taxon>Amphisphaeriales</taxon>
        <taxon>Apiosporaceae</taxon>
        <taxon>Apiospora</taxon>
    </lineage>
</organism>
<evidence type="ECO:0000313" key="4">
    <source>
        <dbReference type="EMBL" id="KAK8013432.1"/>
    </source>
</evidence>
<feature type="compositionally biased region" description="Polar residues" evidence="1">
    <location>
        <begin position="191"/>
        <end position="201"/>
    </location>
</feature>
<feature type="signal peptide" evidence="3">
    <location>
        <begin position="1"/>
        <end position="25"/>
    </location>
</feature>
<evidence type="ECO:0000256" key="1">
    <source>
        <dbReference type="SAM" id="MobiDB-lite"/>
    </source>
</evidence>
<evidence type="ECO:0008006" key="6">
    <source>
        <dbReference type="Google" id="ProtNLM"/>
    </source>
</evidence>
<proteinExistence type="predicted"/>
<feature type="transmembrane region" description="Helical" evidence="2">
    <location>
        <begin position="249"/>
        <end position="269"/>
    </location>
</feature>
<feature type="chain" id="PRO_5046933484" description="Extracellular membrane protein CFEM domain-containing protein" evidence="3">
    <location>
        <begin position="26"/>
        <end position="279"/>
    </location>
</feature>
<keyword evidence="5" id="KW-1185">Reference proteome</keyword>
<keyword evidence="2" id="KW-1133">Transmembrane helix</keyword>
<keyword evidence="3" id="KW-0732">Signal</keyword>
<name>A0ABR1RKI4_9PEZI</name>
<feature type="region of interest" description="Disordered" evidence="1">
    <location>
        <begin position="191"/>
        <end position="240"/>
    </location>
</feature>
<accession>A0ABR1RKI4</accession>
<reference evidence="4 5" key="1">
    <citation type="submission" date="2023-01" db="EMBL/GenBank/DDBJ databases">
        <title>Analysis of 21 Apiospora genomes using comparative genomics revels a genus with tremendous synthesis potential of carbohydrate active enzymes and secondary metabolites.</title>
        <authorList>
            <person name="Sorensen T."/>
        </authorList>
    </citation>
    <scope>NUCLEOTIDE SEQUENCE [LARGE SCALE GENOMIC DNA]</scope>
    <source>
        <strain evidence="4 5">CBS 20057</strain>
    </source>
</reference>
<feature type="compositionally biased region" description="Low complexity" evidence="1">
    <location>
        <begin position="206"/>
        <end position="219"/>
    </location>
</feature>
<evidence type="ECO:0000313" key="5">
    <source>
        <dbReference type="Proteomes" id="UP001396898"/>
    </source>
</evidence>
<dbReference type="Proteomes" id="UP001396898">
    <property type="component" value="Unassembled WGS sequence"/>
</dbReference>
<dbReference type="EMBL" id="JAQQWI010000013">
    <property type="protein sequence ID" value="KAK8013432.1"/>
    <property type="molecule type" value="Genomic_DNA"/>
</dbReference>
<keyword evidence="2" id="KW-0472">Membrane</keyword>
<keyword evidence="2" id="KW-0812">Transmembrane</keyword>
<evidence type="ECO:0000256" key="2">
    <source>
        <dbReference type="SAM" id="Phobius"/>
    </source>
</evidence>
<evidence type="ECO:0000256" key="3">
    <source>
        <dbReference type="SAM" id="SignalP"/>
    </source>
</evidence>
<gene>
    <name evidence="4" type="ORF">PG991_009025</name>
</gene>
<sequence>MRLPNLPTLGLAGTILVDGVATAQAQAMAPPVTTPGPVTIDQSDLYSSQRPCARKCWDSYGTIGYQIANRISCEMKPNVRNECFCRTDLQFSAHTFVGSCVSTWCSKVAADIATATRLYDEYCTANGYVQAGPPETTVGSGTFFSSHLKNSHSPCRFAHRKQRANHAGRDSILYDMPLIISQAYIDPWNSGNQPASTTGTRAVNPASRVSTSSSRAAVTGPNEAEQTASEPGNGAGGGGGGTQLGAGELAGIVIGAISAVATIAGVIYARRTLRNRHKN</sequence>
<protein>
    <recommendedName>
        <fullName evidence="6">Extracellular membrane protein CFEM domain-containing protein</fullName>
    </recommendedName>
</protein>
<comment type="caution">
    <text evidence="4">The sequence shown here is derived from an EMBL/GenBank/DDBJ whole genome shotgun (WGS) entry which is preliminary data.</text>
</comment>